<evidence type="ECO:0000256" key="5">
    <source>
        <dbReference type="ARBA" id="ARBA00022519"/>
    </source>
</evidence>
<keyword evidence="6" id="KW-0441">Lipid A biosynthesis</keyword>
<gene>
    <name evidence="14" type="ORF">HMPREF0322_03003</name>
</gene>
<feature type="transmembrane region" description="Helical" evidence="12">
    <location>
        <begin position="45"/>
        <end position="67"/>
    </location>
</feature>
<evidence type="ECO:0000256" key="8">
    <source>
        <dbReference type="ARBA" id="ARBA00022985"/>
    </source>
</evidence>
<keyword evidence="5" id="KW-0997">Cell inner membrane</keyword>
<keyword evidence="11 12" id="KW-0472">Membrane</keyword>
<dbReference type="Gene3D" id="1.10.3730.20">
    <property type="match status" value="1"/>
</dbReference>
<protein>
    <recommendedName>
        <fullName evidence="13">EamA domain-containing protein</fullName>
    </recommendedName>
</protein>
<reference evidence="14 15" key="1">
    <citation type="submission" date="2011-08" db="EMBL/GenBank/DDBJ databases">
        <authorList>
            <person name="Weinstock G."/>
            <person name="Sodergren E."/>
            <person name="Clifton S."/>
            <person name="Fulton L."/>
            <person name="Fulton B."/>
            <person name="Courtney L."/>
            <person name="Fronick C."/>
            <person name="Harrison M."/>
            <person name="Strong C."/>
            <person name="Farmer C."/>
            <person name="Delahaunty K."/>
            <person name="Markovic C."/>
            <person name="Hall O."/>
            <person name="Minx P."/>
            <person name="Tomlinson C."/>
            <person name="Mitreva M."/>
            <person name="Hou S."/>
            <person name="Chen J."/>
            <person name="Wollam A."/>
            <person name="Pepin K.H."/>
            <person name="Johnson M."/>
            <person name="Bhonagiri V."/>
            <person name="Zhang X."/>
            <person name="Suruliraj S."/>
            <person name="Warren W."/>
            <person name="Chinwalla A."/>
            <person name="Mardis E.R."/>
            <person name="Wilson R.K."/>
        </authorList>
    </citation>
    <scope>NUCLEOTIDE SEQUENCE [LARGE SCALE GENOMIC DNA]</scope>
    <source>
        <strain evidence="14 15">DP7</strain>
    </source>
</reference>
<dbReference type="PATRIC" id="fig|537010.4.peg.2814"/>
<accession>G9XPV7</accession>
<evidence type="ECO:0000256" key="4">
    <source>
        <dbReference type="ARBA" id="ARBA00022516"/>
    </source>
</evidence>
<evidence type="ECO:0000256" key="9">
    <source>
        <dbReference type="ARBA" id="ARBA00022989"/>
    </source>
</evidence>
<evidence type="ECO:0000256" key="12">
    <source>
        <dbReference type="SAM" id="Phobius"/>
    </source>
</evidence>
<name>G9XPV7_DESHA</name>
<keyword evidence="9 12" id="KW-1133">Transmembrane helix</keyword>
<evidence type="ECO:0000256" key="6">
    <source>
        <dbReference type="ARBA" id="ARBA00022556"/>
    </source>
</evidence>
<evidence type="ECO:0000256" key="3">
    <source>
        <dbReference type="ARBA" id="ARBA00022475"/>
    </source>
</evidence>
<dbReference type="SUPFAM" id="SSF103481">
    <property type="entry name" value="Multidrug resistance efflux transporter EmrE"/>
    <property type="match status" value="1"/>
</dbReference>
<proteinExistence type="inferred from homology"/>
<evidence type="ECO:0000313" key="14">
    <source>
        <dbReference type="EMBL" id="EHL06326.1"/>
    </source>
</evidence>
<keyword evidence="8" id="KW-0448">Lipopolysaccharide biosynthesis</keyword>
<dbReference type="GO" id="GO:0009103">
    <property type="term" value="P:lipopolysaccharide biosynthetic process"/>
    <property type="evidence" value="ECO:0007669"/>
    <property type="project" value="UniProtKB-KW"/>
</dbReference>
<dbReference type="AlphaFoldDB" id="G9XPV7"/>
<dbReference type="EMBL" id="AFZX01000076">
    <property type="protein sequence ID" value="EHL06326.1"/>
    <property type="molecule type" value="Genomic_DNA"/>
</dbReference>
<sequence length="124" mass="13909">MRWGNKMLGQIIISVILGAFGQILVKIGAKNLELDFAPENLLRSLGAIMQNFPVMSGLFLYGVSFILWIKVLTKTELSYAYPFVSLGYIFIMAFSVMVFKENISFYRVLGTVLVIVGVIFISRS</sequence>
<evidence type="ECO:0000256" key="2">
    <source>
        <dbReference type="ARBA" id="ARBA00007362"/>
    </source>
</evidence>
<keyword evidence="3" id="KW-1003">Cell membrane</keyword>
<feature type="transmembrane region" description="Helical" evidence="12">
    <location>
        <begin position="79"/>
        <end position="99"/>
    </location>
</feature>
<evidence type="ECO:0000256" key="1">
    <source>
        <dbReference type="ARBA" id="ARBA00004651"/>
    </source>
</evidence>
<evidence type="ECO:0000259" key="13">
    <source>
        <dbReference type="Pfam" id="PF00892"/>
    </source>
</evidence>
<dbReference type="Proteomes" id="UP000004416">
    <property type="component" value="Unassembled WGS sequence"/>
</dbReference>
<dbReference type="PANTHER" id="PTHR30561">
    <property type="entry name" value="SMR FAMILY PROTON-DEPENDENT DRUG EFFLUX TRANSPORTER SUGE"/>
    <property type="match status" value="1"/>
</dbReference>
<keyword evidence="7 12" id="KW-0812">Transmembrane</keyword>
<feature type="transmembrane region" description="Helical" evidence="12">
    <location>
        <begin position="105"/>
        <end position="122"/>
    </location>
</feature>
<evidence type="ECO:0000256" key="11">
    <source>
        <dbReference type="ARBA" id="ARBA00023136"/>
    </source>
</evidence>
<dbReference type="GO" id="GO:0022857">
    <property type="term" value="F:transmembrane transporter activity"/>
    <property type="evidence" value="ECO:0007669"/>
    <property type="project" value="InterPro"/>
</dbReference>
<feature type="transmembrane region" description="Helical" evidence="12">
    <location>
        <begin position="7"/>
        <end position="25"/>
    </location>
</feature>
<keyword evidence="10" id="KW-0443">Lipid metabolism</keyword>
<dbReference type="HOGENOM" id="CLU_131462_2_3_9"/>
<evidence type="ECO:0000256" key="7">
    <source>
        <dbReference type="ARBA" id="ARBA00022692"/>
    </source>
</evidence>
<comment type="similarity">
    <text evidence="2">Belongs to the EamA transporter family.</text>
</comment>
<dbReference type="PANTHER" id="PTHR30561:SF9">
    <property type="entry name" value="4-AMINO-4-DEOXY-L-ARABINOSE-PHOSPHOUNDECAPRENOL FLIPPASE SUBUNIT ARNF-RELATED"/>
    <property type="match status" value="1"/>
</dbReference>
<evidence type="ECO:0000256" key="10">
    <source>
        <dbReference type="ARBA" id="ARBA00023098"/>
    </source>
</evidence>
<dbReference type="GO" id="GO:0005886">
    <property type="term" value="C:plasma membrane"/>
    <property type="evidence" value="ECO:0007669"/>
    <property type="project" value="UniProtKB-SubCell"/>
</dbReference>
<dbReference type="InterPro" id="IPR000620">
    <property type="entry name" value="EamA_dom"/>
</dbReference>
<organism evidence="14 15">
    <name type="scientific">Desulfitobacterium hafniense DP7</name>
    <dbReference type="NCBI Taxonomy" id="537010"/>
    <lineage>
        <taxon>Bacteria</taxon>
        <taxon>Bacillati</taxon>
        <taxon>Bacillota</taxon>
        <taxon>Clostridia</taxon>
        <taxon>Eubacteriales</taxon>
        <taxon>Desulfitobacteriaceae</taxon>
        <taxon>Desulfitobacterium</taxon>
    </lineage>
</organism>
<keyword evidence="4" id="KW-0444">Lipid biosynthesis</keyword>
<comment type="caution">
    <text evidence="14">The sequence shown here is derived from an EMBL/GenBank/DDBJ whole genome shotgun (WGS) entry which is preliminary data.</text>
</comment>
<comment type="subcellular location">
    <subcellularLocation>
        <location evidence="1">Cell membrane</location>
        <topology evidence="1">Multi-pass membrane protein</topology>
    </subcellularLocation>
</comment>
<evidence type="ECO:0000313" key="15">
    <source>
        <dbReference type="Proteomes" id="UP000004416"/>
    </source>
</evidence>
<dbReference type="Pfam" id="PF00892">
    <property type="entry name" value="EamA"/>
    <property type="match status" value="1"/>
</dbReference>
<feature type="domain" description="EamA" evidence="13">
    <location>
        <begin position="54"/>
        <end position="122"/>
    </location>
</feature>
<dbReference type="InterPro" id="IPR037185">
    <property type="entry name" value="EmrE-like"/>
</dbReference>
<dbReference type="InterPro" id="IPR000390">
    <property type="entry name" value="Small_drug/metabolite_transptr"/>
</dbReference>